<evidence type="ECO:0000313" key="5">
    <source>
        <dbReference type="EMBL" id="XDV72708.1"/>
    </source>
</evidence>
<dbReference type="FunFam" id="3.40.50.720:FF:000097">
    <property type="entry name" value="SDR family oxidoreductase"/>
    <property type="match status" value="1"/>
</dbReference>
<dbReference type="AlphaFoldDB" id="A0AB39YS04"/>
<dbReference type="SUPFAM" id="SSF51735">
    <property type="entry name" value="NAD(P)-binding Rossmann-fold domains"/>
    <property type="match status" value="1"/>
</dbReference>
<dbReference type="SMART" id="SM00822">
    <property type="entry name" value="PKS_KR"/>
    <property type="match status" value="1"/>
</dbReference>
<dbReference type="PRINTS" id="PR00080">
    <property type="entry name" value="SDRFAMILY"/>
</dbReference>
<protein>
    <submittedName>
        <fullName evidence="5">SDR family oxidoreductase</fullName>
    </submittedName>
</protein>
<gene>
    <name evidence="5" type="ORF">ABQM86_05975</name>
</gene>
<organism evidence="5">
    <name type="scientific">Paenarthrobacter sp. AMU7</name>
    <dbReference type="NCBI Taxonomy" id="3162492"/>
    <lineage>
        <taxon>Bacteria</taxon>
        <taxon>Bacillati</taxon>
        <taxon>Actinomycetota</taxon>
        <taxon>Actinomycetes</taxon>
        <taxon>Micrococcales</taxon>
        <taxon>Micrococcaceae</taxon>
        <taxon>Paenarthrobacter</taxon>
    </lineage>
</organism>
<dbReference type="InterPro" id="IPR002347">
    <property type="entry name" value="SDR_fam"/>
</dbReference>
<dbReference type="CDD" id="cd05355">
    <property type="entry name" value="SDR_c1"/>
    <property type="match status" value="1"/>
</dbReference>
<dbReference type="PRINTS" id="PR00081">
    <property type="entry name" value="GDHRDH"/>
</dbReference>
<proteinExistence type="inferred from homology"/>
<dbReference type="InterPro" id="IPR057326">
    <property type="entry name" value="KR_dom"/>
</dbReference>
<evidence type="ECO:0000259" key="4">
    <source>
        <dbReference type="SMART" id="SM00822"/>
    </source>
</evidence>
<reference evidence="5" key="1">
    <citation type="submission" date="2024-07" db="EMBL/GenBank/DDBJ databases">
        <authorList>
            <person name="Li J."/>
            <person name="Wei H."/>
            <person name="Ma J."/>
        </authorList>
    </citation>
    <scope>NUCLEOTIDE SEQUENCE</scope>
    <source>
        <strain evidence="5">AMU7</strain>
    </source>
</reference>
<dbReference type="PANTHER" id="PTHR48107">
    <property type="entry name" value="NADPH-DEPENDENT ALDEHYDE REDUCTASE-LIKE PROTEIN, CHLOROPLASTIC-RELATED"/>
    <property type="match status" value="1"/>
</dbReference>
<evidence type="ECO:0000256" key="2">
    <source>
        <dbReference type="ARBA" id="ARBA00023002"/>
    </source>
</evidence>
<dbReference type="GO" id="GO:0016614">
    <property type="term" value="F:oxidoreductase activity, acting on CH-OH group of donors"/>
    <property type="evidence" value="ECO:0007669"/>
    <property type="project" value="UniProtKB-ARBA"/>
</dbReference>
<evidence type="ECO:0000256" key="1">
    <source>
        <dbReference type="ARBA" id="ARBA00006484"/>
    </source>
</evidence>
<feature type="domain" description="Ketoreductase" evidence="4">
    <location>
        <begin position="84"/>
        <end position="271"/>
    </location>
</feature>
<dbReference type="InterPro" id="IPR020904">
    <property type="entry name" value="Sc_DH/Rdtase_CS"/>
</dbReference>
<dbReference type="Pfam" id="PF13561">
    <property type="entry name" value="adh_short_C2"/>
    <property type="match status" value="1"/>
</dbReference>
<sequence>MAEEILNEQTEQTDLDEDIAMALVNNVVSESYDPEDEASDPRTKYPSEGFEPQTQDYPGWTEAMTPRPDHGEQSYVGHSRMLGRRTLITGGDSGIGKAVAIAFAREGADVAFTYLPEEEQDAEHTVQLIEDAGSRALALPGDLRDEEFCQEVIAQTVAEFGGLNVLVNNAGFQMTTSRGIEDLSTEQFDQTFKTNVYALFWLTKAALPHLKPGAAIINTSSVQGYHPSPSLIDYAATKAAINSMTFSLAESLGPQGIRVNAVAPGPVWTPLQPPTQPAEKIQEFGQDTPLGRAGQPAELAGTYVLLASEDSSYISGSVIGVTGGKHLA</sequence>
<dbReference type="InterPro" id="IPR036291">
    <property type="entry name" value="NAD(P)-bd_dom_sf"/>
</dbReference>
<name>A0AB39YS04_9MICC</name>
<accession>A0AB39YS04</accession>
<dbReference type="EMBL" id="CP165735">
    <property type="protein sequence ID" value="XDV72708.1"/>
    <property type="molecule type" value="Genomic_DNA"/>
</dbReference>
<keyword evidence="2" id="KW-0560">Oxidoreductase</keyword>
<dbReference type="PANTHER" id="PTHR48107:SF16">
    <property type="entry name" value="NADPH-DEPENDENT ALDEHYDE REDUCTASE 1, CHLOROPLASTIC"/>
    <property type="match status" value="1"/>
</dbReference>
<evidence type="ECO:0000256" key="3">
    <source>
        <dbReference type="SAM" id="MobiDB-lite"/>
    </source>
</evidence>
<feature type="region of interest" description="Disordered" evidence="3">
    <location>
        <begin position="26"/>
        <end position="72"/>
    </location>
</feature>
<dbReference type="Gene3D" id="3.40.50.720">
    <property type="entry name" value="NAD(P)-binding Rossmann-like Domain"/>
    <property type="match status" value="1"/>
</dbReference>
<dbReference type="RefSeq" id="WP_280627180.1">
    <property type="nucleotide sequence ID" value="NZ_CP165735.1"/>
</dbReference>
<dbReference type="PROSITE" id="PS00061">
    <property type="entry name" value="ADH_SHORT"/>
    <property type="match status" value="1"/>
</dbReference>
<comment type="similarity">
    <text evidence="1">Belongs to the short-chain dehydrogenases/reductases (SDR) family.</text>
</comment>